<proteinExistence type="inferred from homology"/>
<dbReference type="SUPFAM" id="SSF53597">
    <property type="entry name" value="Dihydrofolate reductase-like"/>
    <property type="match status" value="1"/>
</dbReference>
<evidence type="ECO:0000256" key="6">
    <source>
        <dbReference type="ARBA" id="ARBA00023002"/>
    </source>
</evidence>
<keyword evidence="6 7" id="KW-0560">Oxidoreductase</keyword>
<evidence type="ECO:0000259" key="8">
    <source>
        <dbReference type="PROSITE" id="PS51330"/>
    </source>
</evidence>
<evidence type="ECO:0000313" key="9">
    <source>
        <dbReference type="EMBL" id="BDR60593.1"/>
    </source>
</evidence>
<dbReference type="Pfam" id="PF00186">
    <property type="entry name" value="DHFR_1"/>
    <property type="match status" value="1"/>
</dbReference>
<evidence type="ECO:0000256" key="1">
    <source>
        <dbReference type="ARBA" id="ARBA00004903"/>
    </source>
</evidence>
<evidence type="ECO:0000256" key="4">
    <source>
        <dbReference type="ARBA" id="ARBA00022563"/>
    </source>
</evidence>
<evidence type="ECO:0000256" key="7">
    <source>
        <dbReference type="PIRNR" id="PIRNR000194"/>
    </source>
</evidence>
<evidence type="ECO:0000313" key="10">
    <source>
        <dbReference type="Proteomes" id="UP001321741"/>
    </source>
</evidence>
<sequence length="173" mass="19831">MITYIWAEDQKHEIGLAGHLPWHLPNDLKHFKELTLGHPIVMGRKTFISLPTILPQRQHIVLSSSKDLKSKYAAHQQVLILPTLAKLDTWLADHSADQIFVIGGAMVFEALQERVDCLEKTEIKASFAGDTVMPPLDYSQFKLIKKIAHQPDEQNKYPYVFKTYLRKNDLADK</sequence>
<evidence type="ECO:0000256" key="3">
    <source>
        <dbReference type="ARBA" id="ARBA00012856"/>
    </source>
</evidence>
<evidence type="ECO:0000256" key="2">
    <source>
        <dbReference type="ARBA" id="ARBA00009539"/>
    </source>
</evidence>
<dbReference type="CDD" id="cd00209">
    <property type="entry name" value="DHFR"/>
    <property type="match status" value="1"/>
</dbReference>
<reference evidence="9 10" key="1">
    <citation type="journal article" date="2023" name="Microbiol. Spectr.">
        <title>Symbiosis of Carpenter Bees with Uncharacterized Lactic Acid Bacteria Showing NAD Auxotrophy.</title>
        <authorList>
            <person name="Kawasaki S."/>
            <person name="Ozawa K."/>
            <person name="Mori T."/>
            <person name="Yamamoto A."/>
            <person name="Ito M."/>
            <person name="Ohkuma M."/>
            <person name="Sakamoto M."/>
            <person name="Matsutani M."/>
        </authorList>
    </citation>
    <scope>NUCLEOTIDE SEQUENCE [LARGE SCALE GENOMIC DNA]</scope>
    <source>
        <strain evidence="9 10">Kim32-2</strain>
    </source>
</reference>
<dbReference type="PIRSF" id="PIRSF000194">
    <property type="entry name" value="DHFR"/>
    <property type="match status" value="1"/>
</dbReference>
<dbReference type="PROSITE" id="PS51330">
    <property type="entry name" value="DHFR_2"/>
    <property type="match status" value="1"/>
</dbReference>
<dbReference type="Gene3D" id="3.40.430.10">
    <property type="entry name" value="Dihydrofolate Reductase, subunit A"/>
    <property type="match status" value="1"/>
</dbReference>
<comment type="function">
    <text evidence="7">Key enzyme in folate metabolism. Catalyzes an essential reaction for de novo glycine and purine synthesis, and for DNA precursor synthesis.</text>
</comment>
<evidence type="ECO:0000256" key="5">
    <source>
        <dbReference type="ARBA" id="ARBA00022857"/>
    </source>
</evidence>
<feature type="domain" description="DHFR" evidence="8">
    <location>
        <begin position="1"/>
        <end position="166"/>
    </location>
</feature>
<protein>
    <recommendedName>
        <fullName evidence="3 7">Dihydrofolate reductase</fullName>
        <ecNumber evidence="3 7">1.5.1.3</ecNumber>
    </recommendedName>
</protein>
<dbReference type="InterPro" id="IPR001796">
    <property type="entry name" value="DHFR_dom"/>
</dbReference>
<dbReference type="PANTHER" id="PTHR48069">
    <property type="entry name" value="DIHYDROFOLATE REDUCTASE"/>
    <property type="match status" value="1"/>
</dbReference>
<comment type="similarity">
    <text evidence="2 7">Belongs to the dihydrofolate reductase family.</text>
</comment>
<keyword evidence="10" id="KW-1185">Reference proteome</keyword>
<dbReference type="EMBL" id="AP026803">
    <property type="protein sequence ID" value="BDR60593.1"/>
    <property type="molecule type" value="Genomic_DNA"/>
</dbReference>
<accession>A0ABM8BH39</accession>
<dbReference type="InterPro" id="IPR012259">
    <property type="entry name" value="DHFR"/>
</dbReference>
<dbReference type="PRINTS" id="PR00070">
    <property type="entry name" value="DHFR"/>
</dbReference>
<name>A0ABM8BH39_9LACO</name>
<organism evidence="9 10">
    <name type="scientific">Lactobacillus xylocopicola</name>
    <dbReference type="NCBI Taxonomy" id="2976676"/>
    <lineage>
        <taxon>Bacteria</taxon>
        <taxon>Bacillati</taxon>
        <taxon>Bacillota</taxon>
        <taxon>Bacilli</taxon>
        <taxon>Lactobacillales</taxon>
        <taxon>Lactobacillaceae</taxon>
        <taxon>Lactobacillus</taxon>
    </lineage>
</organism>
<comment type="catalytic activity">
    <reaction evidence="7">
        <text>(6S)-5,6,7,8-tetrahydrofolate + NADP(+) = 7,8-dihydrofolate + NADPH + H(+)</text>
        <dbReference type="Rhea" id="RHEA:15009"/>
        <dbReference type="ChEBI" id="CHEBI:15378"/>
        <dbReference type="ChEBI" id="CHEBI:57451"/>
        <dbReference type="ChEBI" id="CHEBI:57453"/>
        <dbReference type="ChEBI" id="CHEBI:57783"/>
        <dbReference type="ChEBI" id="CHEBI:58349"/>
        <dbReference type="EC" id="1.5.1.3"/>
    </reaction>
</comment>
<keyword evidence="4 7" id="KW-0554">One-carbon metabolism</keyword>
<dbReference type="Proteomes" id="UP001321741">
    <property type="component" value="Chromosome"/>
</dbReference>
<gene>
    <name evidence="9" type="primary">dfrA</name>
    <name evidence="9" type="ORF">KIM322_08540</name>
</gene>
<dbReference type="RefSeq" id="WP_317636851.1">
    <property type="nucleotide sequence ID" value="NZ_AP026803.1"/>
</dbReference>
<dbReference type="InterPro" id="IPR024072">
    <property type="entry name" value="DHFR-like_dom_sf"/>
</dbReference>
<comment type="pathway">
    <text evidence="1 7">Cofactor biosynthesis; tetrahydrofolate biosynthesis; 5,6,7,8-tetrahydrofolate from 7,8-dihydrofolate: step 1/1.</text>
</comment>
<keyword evidence="5 7" id="KW-0521">NADP</keyword>
<dbReference type="EC" id="1.5.1.3" evidence="3 7"/>
<dbReference type="PANTHER" id="PTHR48069:SF3">
    <property type="entry name" value="DIHYDROFOLATE REDUCTASE"/>
    <property type="match status" value="1"/>
</dbReference>